<dbReference type="AlphaFoldDB" id="A0A6N2TGM8"/>
<proteinExistence type="predicted"/>
<dbReference type="PROSITE" id="PS51099">
    <property type="entry name" value="PTS_EIIB_TYPE_2"/>
    <property type="match status" value="1"/>
</dbReference>
<dbReference type="InterPro" id="IPR013011">
    <property type="entry name" value="PTS_EIIB_2"/>
</dbReference>
<evidence type="ECO:0000256" key="1">
    <source>
        <dbReference type="ARBA" id="ARBA00022679"/>
    </source>
</evidence>
<dbReference type="CDD" id="cd05566">
    <property type="entry name" value="PTS_IIB_galactitol"/>
    <property type="match status" value="1"/>
</dbReference>
<dbReference type="InterPro" id="IPR003501">
    <property type="entry name" value="PTS_EIIB_2/3"/>
</dbReference>
<evidence type="ECO:0000313" key="3">
    <source>
        <dbReference type="EMBL" id="VYT04738.1"/>
    </source>
</evidence>
<sequence>MKTVVIACGAGVATSTMVKMKVEDILKKNKIKANIIQTRLSELPGYDNKSDLFITTMKVDQKKYKTQVVQGSSFLSGINQDKTEKEIVDALK</sequence>
<dbReference type="EC" id="2.7.1.69" evidence="3"/>
<keyword evidence="1 3" id="KW-0808">Transferase</keyword>
<dbReference type="Pfam" id="PF02302">
    <property type="entry name" value="PTS_IIB"/>
    <property type="match status" value="1"/>
</dbReference>
<protein>
    <submittedName>
        <fullName evidence="3">Galactitol-specific phosphotransferase enzyme IIB component</fullName>
        <ecNumber evidence="3">2.7.1.69</ecNumber>
    </submittedName>
</protein>
<dbReference type="EMBL" id="CACRSW010000026">
    <property type="protein sequence ID" value="VYT04738.1"/>
    <property type="molecule type" value="Genomic_DNA"/>
</dbReference>
<accession>A0A6N2TGM8</accession>
<name>A0A6N2TGM8_9FIRM</name>
<gene>
    <name evidence="3" type="primary">gatB_1</name>
    <name evidence="3" type="ORF">AVLFYP127_00633</name>
</gene>
<dbReference type="GO" id="GO:0008982">
    <property type="term" value="F:protein-N(PI)-phosphohistidine-sugar phosphotransferase activity"/>
    <property type="evidence" value="ECO:0007669"/>
    <property type="project" value="InterPro"/>
</dbReference>
<evidence type="ECO:0000259" key="2">
    <source>
        <dbReference type="PROSITE" id="PS51099"/>
    </source>
</evidence>
<dbReference type="GO" id="GO:0009401">
    <property type="term" value="P:phosphoenolpyruvate-dependent sugar phosphotransferase system"/>
    <property type="evidence" value="ECO:0007669"/>
    <property type="project" value="InterPro"/>
</dbReference>
<dbReference type="Gene3D" id="3.40.50.2300">
    <property type="match status" value="1"/>
</dbReference>
<organism evidence="3">
    <name type="scientific">Anaerococcus vaginalis</name>
    <dbReference type="NCBI Taxonomy" id="33037"/>
    <lineage>
        <taxon>Bacteria</taxon>
        <taxon>Bacillati</taxon>
        <taxon>Bacillota</taxon>
        <taxon>Tissierellia</taxon>
        <taxon>Tissierellales</taxon>
        <taxon>Peptoniphilaceae</taxon>
        <taxon>Anaerococcus</taxon>
    </lineage>
</organism>
<dbReference type="RefSeq" id="WP_070641916.1">
    <property type="nucleotide sequence ID" value="NZ_CACRSW010000026.1"/>
</dbReference>
<feature type="domain" description="PTS EIIB type-2" evidence="2">
    <location>
        <begin position="1"/>
        <end position="92"/>
    </location>
</feature>
<dbReference type="InterPro" id="IPR036095">
    <property type="entry name" value="PTS_EIIB-like_sf"/>
</dbReference>
<dbReference type="SUPFAM" id="SSF52794">
    <property type="entry name" value="PTS system IIB component-like"/>
    <property type="match status" value="1"/>
</dbReference>
<reference evidence="3" key="1">
    <citation type="submission" date="2019-11" db="EMBL/GenBank/DDBJ databases">
        <authorList>
            <person name="Feng L."/>
        </authorList>
    </citation>
    <scope>NUCLEOTIDE SEQUENCE</scope>
    <source>
        <strain evidence="3">AvaginalisLFYP127</strain>
    </source>
</reference>